<organism evidence="1 2">
    <name type="scientific">Humisphaera borealis</name>
    <dbReference type="NCBI Taxonomy" id="2807512"/>
    <lineage>
        <taxon>Bacteria</taxon>
        <taxon>Pseudomonadati</taxon>
        <taxon>Planctomycetota</taxon>
        <taxon>Phycisphaerae</taxon>
        <taxon>Tepidisphaerales</taxon>
        <taxon>Tepidisphaeraceae</taxon>
        <taxon>Humisphaera</taxon>
    </lineage>
</organism>
<sequence length="116" mass="12462">MSPVSTALSLTQVGVRQQICAECDRRTSSAETAECARETACSVFLLLPRICDLIARYHTEPPCGFGMAVRTLLRHAEDSQAISDAGAASPLDRHAEATVSVAQQVMSLLRSDRQAS</sequence>
<proteinExistence type="predicted"/>
<dbReference type="Proteomes" id="UP000593765">
    <property type="component" value="Chromosome"/>
</dbReference>
<dbReference type="AlphaFoldDB" id="A0A7M2WU32"/>
<reference evidence="1 2" key="1">
    <citation type="submission" date="2020-10" db="EMBL/GenBank/DDBJ databases">
        <title>Wide distribution of Phycisphaera-like planctomycetes from WD2101 soil group in peatlands and genome analysis of the first cultivated representative.</title>
        <authorList>
            <person name="Dedysh S.N."/>
            <person name="Beletsky A.V."/>
            <person name="Ivanova A."/>
            <person name="Kulichevskaya I.S."/>
            <person name="Suzina N.E."/>
            <person name="Philippov D.A."/>
            <person name="Rakitin A.L."/>
            <person name="Mardanov A.V."/>
            <person name="Ravin N.V."/>
        </authorList>
    </citation>
    <scope>NUCLEOTIDE SEQUENCE [LARGE SCALE GENOMIC DNA]</scope>
    <source>
        <strain evidence="1 2">M1803</strain>
    </source>
</reference>
<dbReference type="EMBL" id="CP063458">
    <property type="protein sequence ID" value="QOV88963.1"/>
    <property type="molecule type" value="Genomic_DNA"/>
</dbReference>
<gene>
    <name evidence="1" type="ORF">IPV69_22480</name>
</gene>
<dbReference type="KEGG" id="hbs:IPV69_22480"/>
<dbReference type="RefSeq" id="WP_206291974.1">
    <property type="nucleotide sequence ID" value="NZ_CP063458.1"/>
</dbReference>
<keyword evidence="2" id="KW-1185">Reference proteome</keyword>
<evidence type="ECO:0000313" key="1">
    <source>
        <dbReference type="EMBL" id="QOV88963.1"/>
    </source>
</evidence>
<evidence type="ECO:0000313" key="2">
    <source>
        <dbReference type="Proteomes" id="UP000593765"/>
    </source>
</evidence>
<name>A0A7M2WU32_9BACT</name>
<protein>
    <submittedName>
        <fullName evidence="1">Uncharacterized protein</fullName>
    </submittedName>
</protein>
<accession>A0A7M2WU32</accession>